<gene>
    <name evidence="1" type="ORF">BTN85_1355</name>
</gene>
<organism evidence="1 2">
    <name type="scientific">Methanohalarchaeum thermophilum</name>
    <dbReference type="NCBI Taxonomy" id="1903181"/>
    <lineage>
        <taxon>Archaea</taxon>
        <taxon>Methanobacteriati</taxon>
        <taxon>Methanobacteriota</taxon>
        <taxon>Methanonatronarchaeia</taxon>
        <taxon>Methanonatronarchaeales</taxon>
        <taxon>Methanonatronarchaeaceae</taxon>
        <taxon>Candidatus Methanohalarchaeum</taxon>
    </lineage>
</organism>
<dbReference type="InParanoid" id="A0A1Q6DX06"/>
<evidence type="ECO:0000313" key="2">
    <source>
        <dbReference type="Proteomes" id="UP000185744"/>
    </source>
</evidence>
<evidence type="ECO:0000313" key="1">
    <source>
        <dbReference type="EMBL" id="OKY78852.1"/>
    </source>
</evidence>
<proteinExistence type="predicted"/>
<comment type="caution">
    <text evidence="1">The sequence shown here is derived from an EMBL/GenBank/DDBJ whole genome shotgun (WGS) entry which is preliminary data.</text>
</comment>
<dbReference type="AlphaFoldDB" id="A0A1Q6DX06"/>
<name>A0A1Q6DX06_METT1</name>
<sequence length="49" mass="5169">MWKSKLVGLLKIMFFVVAPSLNRDLAGAANIAKLAVSKLGTKPLETVGA</sequence>
<dbReference type="Proteomes" id="UP000185744">
    <property type="component" value="Unassembled WGS sequence"/>
</dbReference>
<reference evidence="1" key="1">
    <citation type="submission" date="2016-12" db="EMBL/GenBank/DDBJ databases">
        <title>Discovery of methanogenic haloarchaea.</title>
        <authorList>
            <person name="Sorokin D.Y."/>
            <person name="Makarova K.S."/>
            <person name="Abbas B."/>
            <person name="Ferrer M."/>
            <person name="Golyshin P.N."/>
        </authorList>
    </citation>
    <scope>NUCLEOTIDE SEQUENCE [LARGE SCALE GENOMIC DNA]</scope>
    <source>
        <strain evidence="1">HMET1</strain>
    </source>
</reference>
<accession>A0A1Q6DX06</accession>
<keyword evidence="2" id="KW-1185">Reference proteome</keyword>
<dbReference type="EMBL" id="MSDW01000001">
    <property type="protein sequence ID" value="OKY78852.1"/>
    <property type="molecule type" value="Genomic_DNA"/>
</dbReference>
<dbReference type="STRING" id="1903181.BTN85_1355"/>
<protein>
    <submittedName>
        <fullName evidence="1">Uncharacterized protein</fullName>
    </submittedName>
</protein>